<accession>A0A0A9ZJF1</accession>
<dbReference type="EMBL" id="GBHO01000144">
    <property type="protein sequence ID" value="JAG43460.1"/>
    <property type="molecule type" value="Transcribed_RNA"/>
</dbReference>
<dbReference type="AlphaFoldDB" id="A0A0A9ZJF1"/>
<organism evidence="2">
    <name type="scientific">Lygus hesperus</name>
    <name type="common">Western plant bug</name>
    <dbReference type="NCBI Taxonomy" id="30085"/>
    <lineage>
        <taxon>Eukaryota</taxon>
        <taxon>Metazoa</taxon>
        <taxon>Ecdysozoa</taxon>
        <taxon>Arthropoda</taxon>
        <taxon>Hexapoda</taxon>
        <taxon>Insecta</taxon>
        <taxon>Pterygota</taxon>
        <taxon>Neoptera</taxon>
        <taxon>Paraneoptera</taxon>
        <taxon>Hemiptera</taxon>
        <taxon>Heteroptera</taxon>
        <taxon>Panheteroptera</taxon>
        <taxon>Cimicomorpha</taxon>
        <taxon>Miridae</taxon>
        <taxon>Mirini</taxon>
        <taxon>Lygus</taxon>
    </lineage>
</organism>
<proteinExistence type="predicted"/>
<keyword evidence="2" id="KW-0436">Ligase</keyword>
<gene>
    <name evidence="2" type="primary">proS_28</name>
    <name evidence="2" type="ORF">CM83_101378</name>
</gene>
<dbReference type="GO" id="GO:0016874">
    <property type="term" value="F:ligase activity"/>
    <property type="evidence" value="ECO:0007669"/>
    <property type="project" value="UniProtKB-KW"/>
</dbReference>
<sequence length="111" mass="10960">MVETVVNSLSRRHLGQHTGVVVACAAGGVGQWERVGTCGGAGASADLSSAVAAGMAEYGHDGAECVEGLAAGPAPHTPTALWPPQHCGSRGGHPGDRGTSLRGNQGAAVHQ</sequence>
<name>A0A0A9ZJF1_LYGHE</name>
<feature type="region of interest" description="Disordered" evidence="1">
    <location>
        <begin position="69"/>
        <end position="111"/>
    </location>
</feature>
<reference evidence="2" key="2">
    <citation type="submission" date="2014-07" db="EMBL/GenBank/DDBJ databases">
        <authorList>
            <person name="Hull J."/>
        </authorList>
    </citation>
    <scope>NUCLEOTIDE SEQUENCE</scope>
</reference>
<evidence type="ECO:0000313" key="2">
    <source>
        <dbReference type="EMBL" id="JAG43460.1"/>
    </source>
</evidence>
<evidence type="ECO:0000256" key="1">
    <source>
        <dbReference type="SAM" id="MobiDB-lite"/>
    </source>
</evidence>
<protein>
    <submittedName>
        <fullName evidence="2">Proline--tRNA ligase</fullName>
    </submittedName>
</protein>
<reference evidence="2" key="1">
    <citation type="journal article" date="2014" name="PLoS ONE">
        <title>Transcriptome-Based Identification of ABC Transporters in the Western Tarnished Plant Bug Lygus hesperus.</title>
        <authorList>
            <person name="Hull J.J."/>
            <person name="Chaney K."/>
            <person name="Geib S.M."/>
            <person name="Fabrick J.A."/>
            <person name="Brent C.S."/>
            <person name="Walsh D."/>
            <person name="Lavine L.C."/>
        </authorList>
    </citation>
    <scope>NUCLEOTIDE SEQUENCE</scope>
</reference>